<dbReference type="Proteomes" id="UP000001593">
    <property type="component" value="Unassembled WGS sequence"/>
</dbReference>
<dbReference type="GO" id="GO:0005737">
    <property type="term" value="C:cytoplasm"/>
    <property type="evidence" value="ECO:0000318"/>
    <property type="project" value="GO_Central"/>
</dbReference>
<accession>A7SH60</accession>
<dbReference type="InterPro" id="IPR036249">
    <property type="entry name" value="Thioredoxin-like_sf"/>
</dbReference>
<dbReference type="PhylomeDB" id="A7SH60"/>
<feature type="binding site" evidence="2">
    <location>
        <begin position="104"/>
        <end position="105"/>
    </location>
    <ligand>
        <name>glutathione</name>
        <dbReference type="ChEBI" id="CHEBI:57925"/>
    </ligand>
</feature>
<dbReference type="Gene3D" id="1.20.1050.10">
    <property type="match status" value="1"/>
</dbReference>
<dbReference type="Gene3D" id="3.40.30.10">
    <property type="entry name" value="Glutaredoxin"/>
    <property type="match status" value="1"/>
</dbReference>
<feature type="domain" description="GST N-terminal" evidence="4">
    <location>
        <begin position="16"/>
        <end position="113"/>
    </location>
</feature>
<dbReference type="CDD" id="cd03190">
    <property type="entry name" value="GST_C_Omega_like"/>
    <property type="match status" value="1"/>
</dbReference>
<feature type="active site" description="Nucleophile" evidence="1">
    <location>
        <position position="17"/>
    </location>
</feature>
<gene>
    <name evidence="5" type="ORF">NEMVEDRAFT_v1g118161</name>
</gene>
<dbReference type="InterPro" id="IPR016639">
    <property type="entry name" value="GST_Omega/GSH"/>
</dbReference>
<evidence type="ECO:0000313" key="6">
    <source>
        <dbReference type="Proteomes" id="UP000001593"/>
    </source>
</evidence>
<protein>
    <recommendedName>
        <fullName evidence="4">GST N-terminal domain-containing protein</fullName>
    </recommendedName>
</protein>
<dbReference type="SUPFAM" id="SSF47616">
    <property type="entry name" value="GST C-terminal domain-like"/>
    <property type="match status" value="1"/>
</dbReference>
<sequence length="280" mass="31938">RFPPEANRYHLYTTLTCPFAARVLVAIKLKGLESVISCTVMDPVKQPGDSTFRFTDTKPGCDLDSVNNCNFLSDIYELARPGFKGRWTVPVLWDKKSKTIVNNESGDLLRMVGSEFNMFCPSEAMEKLDLYPEDLQPMIDDLNTWIQEDISIGVYRAGLAHDQGGYDKAVNTVFNAIEMIETILSRSRYLTGELLTEADIRLFSSLIRFDIAYYTMFMCNKKRLSDFPNTWRHTLDIYNMPGIADTVNLDHIKAGYWEGFPQVHPRRIVPVGPEVDLDIV</sequence>
<evidence type="ECO:0000259" key="4">
    <source>
        <dbReference type="Pfam" id="PF13409"/>
    </source>
</evidence>
<dbReference type="STRING" id="45351.A7SH60"/>
<name>A7SH60_NEMVE</name>
<dbReference type="AlphaFoldDB" id="A7SH60"/>
<dbReference type="OMA" id="TYGCPWA"/>
<dbReference type="InterPro" id="IPR040079">
    <property type="entry name" value="Glutathione_S-Trfase"/>
</dbReference>
<evidence type="ECO:0000313" key="5">
    <source>
        <dbReference type="EMBL" id="EDO36964.1"/>
    </source>
</evidence>
<dbReference type="OrthoDB" id="2309723at2759"/>
<dbReference type="GO" id="GO:0004364">
    <property type="term" value="F:glutathione transferase activity"/>
    <property type="evidence" value="ECO:0000318"/>
    <property type="project" value="GO_Central"/>
</dbReference>
<dbReference type="SFLD" id="SFLDG01206">
    <property type="entry name" value="Xi.1"/>
    <property type="match status" value="1"/>
</dbReference>
<feature type="non-terminal residue" evidence="5">
    <location>
        <position position="1"/>
    </location>
</feature>
<keyword evidence="6" id="KW-1185">Reference proteome</keyword>
<feature type="binding site" evidence="2">
    <location>
        <begin position="86"/>
        <end position="89"/>
    </location>
    <ligand>
        <name>glutathione</name>
        <dbReference type="ChEBI" id="CHEBI:57925"/>
    </ligand>
</feature>
<organism evidence="5 6">
    <name type="scientific">Nematostella vectensis</name>
    <name type="common">Starlet sea anemone</name>
    <dbReference type="NCBI Taxonomy" id="45351"/>
    <lineage>
        <taxon>Eukaryota</taxon>
        <taxon>Metazoa</taxon>
        <taxon>Cnidaria</taxon>
        <taxon>Anthozoa</taxon>
        <taxon>Hexacorallia</taxon>
        <taxon>Actiniaria</taxon>
        <taxon>Edwardsiidae</taxon>
        <taxon>Nematostella</taxon>
    </lineage>
</organism>
<evidence type="ECO:0000256" key="3">
    <source>
        <dbReference type="PIRSR" id="PIRSR015753-3"/>
    </source>
</evidence>
<dbReference type="KEGG" id="nve:5508452"/>
<proteinExistence type="predicted"/>
<dbReference type="InterPro" id="IPR036282">
    <property type="entry name" value="Glutathione-S-Trfase_C_sf"/>
</dbReference>
<feature type="site" description="Lowers pKa of active site Cys" evidence="3">
    <location>
        <position position="256"/>
    </location>
</feature>
<dbReference type="HOGENOM" id="CLU_037263_0_1_1"/>
<dbReference type="eggNOG" id="KOG2903">
    <property type="taxonomic scope" value="Eukaryota"/>
</dbReference>
<evidence type="ECO:0000256" key="2">
    <source>
        <dbReference type="PIRSR" id="PIRSR015753-2"/>
    </source>
</evidence>
<dbReference type="InParanoid" id="A7SH60"/>
<dbReference type="SUPFAM" id="SSF52833">
    <property type="entry name" value="Thioredoxin-like"/>
    <property type="match status" value="1"/>
</dbReference>
<dbReference type="Pfam" id="PF13409">
    <property type="entry name" value="GST_N_2"/>
    <property type="match status" value="1"/>
</dbReference>
<dbReference type="SFLD" id="SFLDS00019">
    <property type="entry name" value="Glutathione_Transferase_(cytos"/>
    <property type="match status" value="1"/>
</dbReference>
<feature type="active site" description="Proton donor/acceptor" evidence="1">
    <location>
        <position position="155"/>
    </location>
</feature>
<dbReference type="SFLD" id="SFLDG01148">
    <property type="entry name" value="Xi_(cytGST)"/>
    <property type="match status" value="1"/>
</dbReference>
<dbReference type="PANTHER" id="PTHR32419">
    <property type="entry name" value="GLUTATHIONYL-HYDROQUINONE REDUCTASE"/>
    <property type="match status" value="1"/>
</dbReference>
<reference evidence="5 6" key="1">
    <citation type="journal article" date="2007" name="Science">
        <title>Sea anemone genome reveals ancestral eumetazoan gene repertoire and genomic organization.</title>
        <authorList>
            <person name="Putnam N.H."/>
            <person name="Srivastava M."/>
            <person name="Hellsten U."/>
            <person name="Dirks B."/>
            <person name="Chapman J."/>
            <person name="Salamov A."/>
            <person name="Terry A."/>
            <person name="Shapiro H."/>
            <person name="Lindquist E."/>
            <person name="Kapitonov V.V."/>
            <person name="Jurka J."/>
            <person name="Genikhovich G."/>
            <person name="Grigoriev I.V."/>
            <person name="Lucas S.M."/>
            <person name="Steele R.E."/>
            <person name="Finnerty J.R."/>
            <person name="Technau U."/>
            <person name="Martindale M.Q."/>
            <person name="Rokhsar D.S."/>
        </authorList>
    </citation>
    <scope>NUCLEOTIDE SEQUENCE [LARGE SCALE GENOMIC DNA]</scope>
    <source>
        <strain evidence="6">CH2 X CH6</strain>
    </source>
</reference>
<dbReference type="Pfam" id="PF13410">
    <property type="entry name" value="GST_C_2"/>
    <property type="match status" value="1"/>
</dbReference>
<dbReference type="InterPro" id="IPR047047">
    <property type="entry name" value="GST_Omega-like_C"/>
</dbReference>
<dbReference type="InterPro" id="IPR004045">
    <property type="entry name" value="Glutathione_S-Trfase_N"/>
</dbReference>
<dbReference type="EMBL" id="DS469657">
    <property type="protein sequence ID" value="EDO36964.1"/>
    <property type="molecule type" value="Genomic_DNA"/>
</dbReference>
<dbReference type="PIRSF" id="PIRSF015753">
    <property type="entry name" value="GST"/>
    <property type="match status" value="1"/>
</dbReference>
<feature type="site" description="Lowers pKa of active site Cys" evidence="3">
    <location>
        <position position="213"/>
    </location>
</feature>
<evidence type="ECO:0000256" key="1">
    <source>
        <dbReference type="PIRSR" id="PIRSR015753-1"/>
    </source>
</evidence>
<dbReference type="PANTHER" id="PTHR32419:SF6">
    <property type="entry name" value="GLUTATHIONE S-TRANSFERASE OMEGA-LIKE 1-RELATED"/>
    <property type="match status" value="1"/>
</dbReference>